<dbReference type="GO" id="GO:0005737">
    <property type="term" value="C:cytoplasm"/>
    <property type="evidence" value="ECO:0007669"/>
    <property type="project" value="UniProtKB-SubCell"/>
</dbReference>
<comment type="function">
    <text evidence="4 5">Catalyzes the reduction of 1-pyrroline-5-carboxylate (PCA) to L-proline.</text>
</comment>
<sequence length="263" mass="27377">MKVAIVGGGVMGEAILAGALDRGVFEPQDVTVIEKVDARRTQLRAAYGVEATAEFGPMGDAGLVVLAVKPQELATVKGRVRPGALILSIMAGVRIATIQEAFDHPFVVRAMPNTPAAIRAGMTAWTAAPTVTVEQRSIARRLLGAIGRELYVDDERKIDMATAVSGSGPAYVFLFIEALIEGAVNVGLPRAQAEELVVQTVVGSAQYLQESGKSAAELRAMVTSPAGTTAAGLLEMERAALRAAIIEGVRAAYARAVELGGPA</sequence>
<reference evidence="11 12" key="1">
    <citation type="submission" date="2017-09" db="EMBL/GenBank/DDBJ databases">
        <title>Sequencing the genomes of two abundant thermophiles in Great Basin hot springs: Thermocrinis jamiesonii and novel Chloroflexi Thermoflexus hugenholtzii.</title>
        <authorList>
            <person name="Hedlund B."/>
        </authorList>
    </citation>
    <scope>NUCLEOTIDE SEQUENCE [LARGE SCALE GENOMIC DNA]</scope>
    <source>
        <strain evidence="11 12">G233</strain>
    </source>
</reference>
<dbReference type="PANTHER" id="PTHR11645">
    <property type="entry name" value="PYRROLINE-5-CARBOXYLATE REDUCTASE"/>
    <property type="match status" value="1"/>
</dbReference>
<comment type="pathway">
    <text evidence="5 8">Amino-acid biosynthesis; L-proline biosynthesis; L-proline from L-glutamate 5-semialdehyde: step 1/1.</text>
</comment>
<feature type="domain" description="Pyrroline-5-carboxylate reductase dimerisation" evidence="10">
    <location>
        <begin position="155"/>
        <end position="259"/>
    </location>
</feature>
<evidence type="ECO:0000256" key="6">
    <source>
        <dbReference type="NCBIfam" id="TIGR00112"/>
    </source>
</evidence>
<dbReference type="InterPro" id="IPR029036">
    <property type="entry name" value="P5CR_dimer"/>
</dbReference>
<dbReference type="SUPFAM" id="SSF51735">
    <property type="entry name" value="NAD(P)-binding Rossmann-fold domains"/>
    <property type="match status" value="1"/>
</dbReference>
<dbReference type="Pfam" id="PF03807">
    <property type="entry name" value="F420_oxidored"/>
    <property type="match status" value="1"/>
</dbReference>
<gene>
    <name evidence="5" type="primary">proC</name>
    <name evidence="11" type="ORF">A9A59_2374</name>
</gene>
<comment type="catalytic activity">
    <reaction evidence="5 8">
        <text>L-proline + NADP(+) = (S)-1-pyrroline-5-carboxylate + NADPH + 2 H(+)</text>
        <dbReference type="Rhea" id="RHEA:14109"/>
        <dbReference type="ChEBI" id="CHEBI:15378"/>
        <dbReference type="ChEBI" id="CHEBI:17388"/>
        <dbReference type="ChEBI" id="CHEBI:57783"/>
        <dbReference type="ChEBI" id="CHEBI:58349"/>
        <dbReference type="ChEBI" id="CHEBI:60039"/>
        <dbReference type="EC" id="1.5.1.2"/>
    </reaction>
</comment>
<comment type="caution">
    <text evidence="11">The sequence shown here is derived from an EMBL/GenBank/DDBJ whole genome shotgun (WGS) entry which is preliminary data.</text>
</comment>
<evidence type="ECO:0000259" key="9">
    <source>
        <dbReference type="Pfam" id="PF03807"/>
    </source>
</evidence>
<dbReference type="GO" id="GO:0004735">
    <property type="term" value="F:pyrroline-5-carboxylate reductase activity"/>
    <property type="evidence" value="ECO:0007669"/>
    <property type="project" value="UniProtKB-UniRule"/>
</dbReference>
<dbReference type="InterPro" id="IPR028939">
    <property type="entry name" value="P5C_Rdtase_cat_N"/>
</dbReference>
<dbReference type="PIRSF" id="PIRSF000193">
    <property type="entry name" value="Pyrrol-5-carb_rd"/>
    <property type="match status" value="1"/>
</dbReference>
<keyword evidence="2 5" id="KW-0521">NADP</keyword>
<dbReference type="RefSeq" id="WP_098504447.1">
    <property type="nucleotide sequence ID" value="NZ_PDJQ01000001.1"/>
</dbReference>
<comment type="subcellular location">
    <subcellularLocation>
        <location evidence="5">Cytoplasm</location>
    </subcellularLocation>
</comment>
<dbReference type="NCBIfam" id="TIGR00112">
    <property type="entry name" value="proC"/>
    <property type="match status" value="1"/>
</dbReference>
<dbReference type="HAMAP" id="MF_01925">
    <property type="entry name" value="P5C_reductase"/>
    <property type="match status" value="1"/>
</dbReference>
<dbReference type="PANTHER" id="PTHR11645:SF66">
    <property type="entry name" value="PYRROLINE-5-CARBOXYLATE REDUCTASE"/>
    <property type="match status" value="1"/>
</dbReference>
<dbReference type="Gene3D" id="3.40.50.720">
    <property type="entry name" value="NAD(P)-binding Rossmann-like Domain"/>
    <property type="match status" value="1"/>
</dbReference>
<protein>
    <recommendedName>
        <fullName evidence="5 6">Pyrroline-5-carboxylate reductase</fullName>
        <shortName evidence="5">P5C reductase</shortName>
        <shortName evidence="5">P5CR</shortName>
        <ecNumber evidence="5 6">1.5.1.2</ecNumber>
    </recommendedName>
    <alternativeName>
        <fullName evidence="5">PCA reductase</fullName>
    </alternativeName>
</protein>
<dbReference type="InterPro" id="IPR000304">
    <property type="entry name" value="Pyrroline-COOH_reductase"/>
</dbReference>
<dbReference type="Gene3D" id="1.10.3730.10">
    <property type="entry name" value="ProC C-terminal domain-like"/>
    <property type="match status" value="1"/>
</dbReference>
<dbReference type="AlphaFoldDB" id="A0A2A9HJS1"/>
<dbReference type="EC" id="1.5.1.2" evidence="5 6"/>
<evidence type="ECO:0000256" key="4">
    <source>
        <dbReference type="ARBA" id="ARBA00058118"/>
    </source>
</evidence>
<keyword evidence="3 5" id="KW-0560">Oxidoreductase</keyword>
<dbReference type="InterPro" id="IPR036291">
    <property type="entry name" value="NAD(P)-bd_dom_sf"/>
</dbReference>
<evidence type="ECO:0000259" key="10">
    <source>
        <dbReference type="Pfam" id="PF14748"/>
    </source>
</evidence>
<feature type="binding site" evidence="7">
    <location>
        <begin position="67"/>
        <end position="70"/>
    </location>
    <ligand>
        <name>NADP(+)</name>
        <dbReference type="ChEBI" id="CHEBI:58349"/>
    </ligand>
</feature>
<evidence type="ECO:0000256" key="3">
    <source>
        <dbReference type="ARBA" id="ARBA00023002"/>
    </source>
</evidence>
<keyword evidence="5" id="KW-0963">Cytoplasm</keyword>
<keyword evidence="5 8" id="KW-0028">Amino-acid biosynthesis</keyword>
<dbReference type="PROSITE" id="PS00521">
    <property type="entry name" value="P5CR"/>
    <property type="match status" value="1"/>
</dbReference>
<evidence type="ECO:0000313" key="11">
    <source>
        <dbReference type="EMBL" id="PFG75109.1"/>
    </source>
</evidence>
<dbReference type="GO" id="GO:0055129">
    <property type="term" value="P:L-proline biosynthetic process"/>
    <property type="evidence" value="ECO:0007669"/>
    <property type="project" value="UniProtKB-UniRule"/>
</dbReference>
<evidence type="ECO:0000256" key="8">
    <source>
        <dbReference type="RuleBase" id="RU003903"/>
    </source>
</evidence>
<comment type="similarity">
    <text evidence="1 5 8">Belongs to the pyrroline-5-carboxylate reductase family.</text>
</comment>
<comment type="catalytic activity">
    <reaction evidence="5">
        <text>L-proline + NAD(+) = (S)-1-pyrroline-5-carboxylate + NADH + 2 H(+)</text>
        <dbReference type="Rhea" id="RHEA:14105"/>
        <dbReference type="ChEBI" id="CHEBI:15378"/>
        <dbReference type="ChEBI" id="CHEBI:17388"/>
        <dbReference type="ChEBI" id="CHEBI:57540"/>
        <dbReference type="ChEBI" id="CHEBI:57945"/>
        <dbReference type="ChEBI" id="CHEBI:60039"/>
        <dbReference type="EC" id="1.5.1.2"/>
    </reaction>
</comment>
<evidence type="ECO:0000313" key="12">
    <source>
        <dbReference type="Proteomes" id="UP000223071"/>
    </source>
</evidence>
<dbReference type="InterPro" id="IPR008927">
    <property type="entry name" value="6-PGluconate_DH-like_C_sf"/>
</dbReference>
<dbReference type="InterPro" id="IPR053790">
    <property type="entry name" value="P5CR-like_CS"/>
</dbReference>
<organism evidence="11 12">
    <name type="scientific">Tepidiforma thermophila (strain KCTC 52669 / CGMCC 1.13589 / G233)</name>
    <dbReference type="NCBI Taxonomy" id="2761530"/>
    <lineage>
        <taxon>Bacteria</taxon>
        <taxon>Bacillati</taxon>
        <taxon>Chloroflexota</taxon>
        <taxon>Tepidiformia</taxon>
        <taxon>Tepidiformales</taxon>
        <taxon>Tepidiformaceae</taxon>
        <taxon>Tepidiforma</taxon>
    </lineage>
</organism>
<keyword evidence="5 8" id="KW-0641">Proline biosynthesis</keyword>
<dbReference type="Pfam" id="PF14748">
    <property type="entry name" value="P5CR_dimer"/>
    <property type="match status" value="1"/>
</dbReference>
<dbReference type="SUPFAM" id="SSF48179">
    <property type="entry name" value="6-phosphogluconate dehydrogenase C-terminal domain-like"/>
    <property type="match status" value="1"/>
</dbReference>
<evidence type="ECO:0000256" key="5">
    <source>
        <dbReference type="HAMAP-Rule" id="MF_01925"/>
    </source>
</evidence>
<feature type="domain" description="Pyrroline-5-carboxylate reductase catalytic N-terminal" evidence="9">
    <location>
        <begin position="2"/>
        <end position="92"/>
    </location>
</feature>
<dbReference type="EMBL" id="PDJQ01000001">
    <property type="protein sequence ID" value="PFG75109.1"/>
    <property type="molecule type" value="Genomic_DNA"/>
</dbReference>
<evidence type="ECO:0000256" key="1">
    <source>
        <dbReference type="ARBA" id="ARBA00005525"/>
    </source>
</evidence>
<dbReference type="FunFam" id="1.10.3730.10:FF:000001">
    <property type="entry name" value="Pyrroline-5-carboxylate reductase"/>
    <property type="match status" value="1"/>
</dbReference>
<evidence type="ECO:0000256" key="2">
    <source>
        <dbReference type="ARBA" id="ARBA00022857"/>
    </source>
</evidence>
<dbReference type="UniPathway" id="UPA00098">
    <property type="reaction ID" value="UER00361"/>
</dbReference>
<proteinExistence type="inferred from homology"/>
<dbReference type="Proteomes" id="UP000223071">
    <property type="component" value="Unassembled WGS sequence"/>
</dbReference>
<accession>A0A2A9HJS1</accession>
<evidence type="ECO:0000256" key="7">
    <source>
        <dbReference type="PIRSR" id="PIRSR000193-1"/>
    </source>
</evidence>
<keyword evidence="12" id="KW-1185">Reference proteome</keyword>
<name>A0A2A9HJS1_TEPT2</name>